<dbReference type="EMBL" id="CP000510">
    <property type="protein sequence ID" value="ABM02065.1"/>
    <property type="molecule type" value="Genomic_DNA"/>
</dbReference>
<feature type="transmembrane region" description="Helical" evidence="14">
    <location>
        <begin position="279"/>
        <end position="299"/>
    </location>
</feature>
<feature type="binding site" evidence="13">
    <location>
        <position position="324"/>
    </location>
    <ligand>
        <name>K(+)</name>
        <dbReference type="ChEBI" id="CHEBI:29103"/>
    </ligand>
</feature>
<dbReference type="STRING" id="357804.Ping_0197"/>
<keyword evidence="10 12" id="KW-0406">Ion transport</keyword>
<evidence type="ECO:0000256" key="14">
    <source>
        <dbReference type="SAM" id="Phobius"/>
    </source>
</evidence>
<keyword evidence="6 12" id="KW-0633">Potassium transport</keyword>
<keyword evidence="9 14" id="KW-1133">Transmembrane helix</keyword>
<keyword evidence="8 12" id="KW-0630">Potassium</keyword>
<keyword evidence="3 12" id="KW-0813">Transport</keyword>
<feature type="binding site" evidence="13">
    <location>
        <position position="224"/>
    </location>
    <ligand>
        <name>K(+)</name>
        <dbReference type="ChEBI" id="CHEBI:29103"/>
    </ligand>
</feature>
<dbReference type="eggNOG" id="COG0168">
    <property type="taxonomic scope" value="Bacteria"/>
</dbReference>
<feature type="transmembrane region" description="Helical" evidence="14">
    <location>
        <begin position="187"/>
        <end position="206"/>
    </location>
</feature>
<feature type="transmembrane region" description="Helical" evidence="14">
    <location>
        <begin position="462"/>
        <end position="486"/>
    </location>
</feature>
<feature type="binding site" evidence="13">
    <location>
        <position position="441"/>
    </location>
    <ligand>
        <name>K(+)</name>
        <dbReference type="ChEBI" id="CHEBI:29103"/>
    </ligand>
</feature>
<comment type="similarity">
    <text evidence="2 12">Belongs to the TrkH potassium transport family.</text>
</comment>
<dbReference type="OrthoDB" id="9810952at2"/>
<dbReference type="PIRSF" id="PIRSF006247">
    <property type="entry name" value="TrkH"/>
    <property type="match status" value="1"/>
</dbReference>
<dbReference type="KEGG" id="pin:Ping_0197"/>
<feature type="binding site" evidence="13">
    <location>
        <position position="115"/>
    </location>
    <ligand>
        <name>K(+)</name>
        <dbReference type="ChEBI" id="CHEBI:29103"/>
    </ligand>
</feature>
<protein>
    <recommendedName>
        <fullName evidence="12">Trk system potassium uptake protein</fullName>
    </recommendedName>
</protein>
<evidence type="ECO:0000313" key="15">
    <source>
        <dbReference type="EMBL" id="ABM02065.1"/>
    </source>
</evidence>
<reference evidence="15 16" key="1">
    <citation type="submission" date="2007-01" db="EMBL/GenBank/DDBJ databases">
        <title>Complete sequence of Psychromonas ingrahamii 37.</title>
        <authorList>
            <consortium name="US DOE Joint Genome Institute"/>
            <person name="Copeland A."/>
            <person name="Lucas S."/>
            <person name="Lapidus A."/>
            <person name="Barry K."/>
            <person name="Detter J.C."/>
            <person name="Glavina del Rio T."/>
            <person name="Hammon N."/>
            <person name="Israni S."/>
            <person name="Dalin E."/>
            <person name="Tice H."/>
            <person name="Pitluck S."/>
            <person name="Thompson L.S."/>
            <person name="Brettin T."/>
            <person name="Bruce D."/>
            <person name="Han C."/>
            <person name="Tapia R."/>
            <person name="Schmutz J."/>
            <person name="Larimer F."/>
            <person name="Land M."/>
            <person name="Hauser L."/>
            <person name="Kyrpides N."/>
            <person name="Ivanova N."/>
            <person name="Staley J."/>
            <person name="Richardson P."/>
        </authorList>
    </citation>
    <scope>NUCLEOTIDE SEQUENCE [LARGE SCALE GENOMIC DNA]</scope>
    <source>
        <strain evidence="15 16">37</strain>
    </source>
</reference>
<feature type="transmembrane region" description="Helical" evidence="14">
    <location>
        <begin position="240"/>
        <end position="258"/>
    </location>
</feature>
<keyword evidence="7 14" id="KW-0812">Transmembrane</keyword>
<feature type="binding site" evidence="13">
    <location>
        <position position="223"/>
    </location>
    <ligand>
        <name>K(+)</name>
        <dbReference type="ChEBI" id="CHEBI:29103"/>
    </ligand>
</feature>
<dbReference type="GO" id="GO:0046872">
    <property type="term" value="F:metal ion binding"/>
    <property type="evidence" value="ECO:0007669"/>
    <property type="project" value="UniProtKB-KW"/>
</dbReference>
<evidence type="ECO:0000256" key="10">
    <source>
        <dbReference type="ARBA" id="ARBA00023065"/>
    </source>
</evidence>
<feature type="transmembrane region" description="Helical" evidence="14">
    <location>
        <begin position="139"/>
        <end position="166"/>
    </location>
</feature>
<name>A1SRF0_PSYIN</name>
<gene>
    <name evidence="15" type="ordered locus">Ping_0197</name>
</gene>
<comment type="function">
    <text evidence="12">Low-affinity potassium transport system. Interacts with Trk system potassium uptake protein TrkA.</text>
</comment>
<evidence type="ECO:0000313" key="16">
    <source>
        <dbReference type="Proteomes" id="UP000000639"/>
    </source>
</evidence>
<evidence type="ECO:0000256" key="6">
    <source>
        <dbReference type="ARBA" id="ARBA00022538"/>
    </source>
</evidence>
<feature type="binding site" evidence="13">
    <location>
        <position position="440"/>
    </location>
    <ligand>
        <name>K(+)</name>
        <dbReference type="ChEBI" id="CHEBI:29103"/>
    </ligand>
</feature>
<feature type="transmembrane region" description="Helical" evidence="14">
    <location>
        <begin position="7"/>
        <end position="30"/>
    </location>
</feature>
<feature type="binding site" evidence="13">
    <location>
        <position position="323"/>
    </location>
    <ligand>
        <name>K(+)</name>
        <dbReference type="ChEBI" id="CHEBI:29103"/>
    </ligand>
</feature>
<dbReference type="RefSeq" id="WP_011768624.1">
    <property type="nucleotide sequence ID" value="NC_008709.1"/>
</dbReference>
<dbReference type="GO" id="GO:0015379">
    <property type="term" value="F:potassium:chloride symporter activity"/>
    <property type="evidence" value="ECO:0007669"/>
    <property type="project" value="InterPro"/>
</dbReference>
<dbReference type="PANTHER" id="PTHR32024:SF2">
    <property type="entry name" value="TRK SYSTEM POTASSIUM UPTAKE PROTEIN TRKG-RELATED"/>
    <property type="match status" value="1"/>
</dbReference>
<accession>A1SRF0</accession>
<keyword evidence="13" id="KW-0479">Metal-binding</keyword>
<sequence>MAFRSIIRIVGMLVGLFSLTMLPPAFISTFYEGAAGEDGGNFLAAFVMTLFIALLLWIPNRHVKKELRVREGFLIVVLFWVTLGSVGAIPFMMSSSIEMDAASAFFESFSGLTTTGATVIEQLDTLPKSILFYRQMLQWFGGMGIIVLAVAVLPMLGIGGMQLYRAEAPGPVKDSKMTPRIAETAKALWNVYLFVTVACMLAFWLAGMSLFDAIGHSFSTVSIGGFSTYNESIGHFDSNLINLITVLFLLISGVNYALHFSAFSSRKFSFNIYRQDPELRAFIFIQVLLTTVCFIGLMGHEVYDSIENTFSQALFQAVSISTTAGFTTTSFHDWPAFFPILLIMSSFIGGCAGSTGGGMKVIRILLLNLQGIRELKRLVHPKAVFKIKLANNALPDRVIEAIWGFFSTYALVFVVCMLALLLTGMDELSSFSATAAMLNNLGPGLGAVALHFNEVSAASKWIMILAMLFGRLEIFTLLVLFTPIFWKN</sequence>
<dbReference type="AlphaFoldDB" id="A1SRF0"/>
<dbReference type="Proteomes" id="UP000000639">
    <property type="component" value="Chromosome"/>
</dbReference>
<dbReference type="InterPro" id="IPR004772">
    <property type="entry name" value="TrkH"/>
</dbReference>
<evidence type="ECO:0000256" key="2">
    <source>
        <dbReference type="ARBA" id="ARBA00009137"/>
    </source>
</evidence>
<keyword evidence="11 12" id="KW-0472">Membrane</keyword>
<evidence type="ECO:0000256" key="8">
    <source>
        <dbReference type="ARBA" id="ARBA00022958"/>
    </source>
</evidence>
<comment type="subcellular location">
    <subcellularLocation>
        <location evidence="1 12">Cell inner membrane</location>
        <topology evidence="1 12">Multi-pass membrane protein</topology>
    </subcellularLocation>
</comment>
<dbReference type="PANTHER" id="PTHR32024">
    <property type="entry name" value="TRK SYSTEM POTASSIUM UPTAKE PROTEIN TRKG-RELATED"/>
    <property type="match status" value="1"/>
</dbReference>
<feature type="transmembrane region" description="Helical" evidence="14">
    <location>
        <begin position="428"/>
        <end position="450"/>
    </location>
</feature>
<dbReference type="Pfam" id="PF02386">
    <property type="entry name" value="TrkH"/>
    <property type="match status" value="1"/>
</dbReference>
<keyword evidence="5 12" id="KW-0997">Cell inner membrane</keyword>
<evidence type="ECO:0000256" key="12">
    <source>
        <dbReference type="PIRNR" id="PIRNR006247"/>
    </source>
</evidence>
<evidence type="ECO:0000256" key="11">
    <source>
        <dbReference type="ARBA" id="ARBA00023136"/>
    </source>
</evidence>
<dbReference type="GO" id="GO:0005886">
    <property type="term" value="C:plasma membrane"/>
    <property type="evidence" value="ECO:0007669"/>
    <property type="project" value="UniProtKB-SubCell"/>
</dbReference>
<evidence type="ECO:0000256" key="3">
    <source>
        <dbReference type="ARBA" id="ARBA00022448"/>
    </source>
</evidence>
<evidence type="ECO:0000256" key="5">
    <source>
        <dbReference type="ARBA" id="ARBA00022519"/>
    </source>
</evidence>
<proteinExistence type="inferred from homology"/>
<keyword evidence="16" id="KW-1185">Reference proteome</keyword>
<organism evidence="15 16">
    <name type="scientific">Psychromonas ingrahamii (strain DSM 17664 / CCUG 51855 / 37)</name>
    <dbReference type="NCBI Taxonomy" id="357804"/>
    <lineage>
        <taxon>Bacteria</taxon>
        <taxon>Pseudomonadati</taxon>
        <taxon>Pseudomonadota</taxon>
        <taxon>Gammaproteobacteria</taxon>
        <taxon>Alteromonadales</taxon>
        <taxon>Psychromonadaceae</taxon>
        <taxon>Psychromonas</taxon>
    </lineage>
</organism>
<evidence type="ECO:0000256" key="13">
    <source>
        <dbReference type="PIRSR" id="PIRSR006247-1"/>
    </source>
</evidence>
<feature type="transmembrane region" description="Helical" evidence="14">
    <location>
        <begin position="42"/>
        <end position="60"/>
    </location>
</feature>
<feature type="binding site" evidence="13">
    <location>
        <position position="114"/>
    </location>
    <ligand>
        <name>K(+)</name>
        <dbReference type="ChEBI" id="CHEBI:29103"/>
    </ligand>
</feature>
<feature type="transmembrane region" description="Helical" evidence="14">
    <location>
        <begin position="72"/>
        <end position="93"/>
    </location>
</feature>
<dbReference type="InterPro" id="IPR003445">
    <property type="entry name" value="Cat_transpt"/>
</dbReference>
<dbReference type="NCBIfam" id="TIGR00933">
    <property type="entry name" value="2a38"/>
    <property type="match status" value="1"/>
</dbReference>
<keyword evidence="4 12" id="KW-1003">Cell membrane</keyword>
<feature type="transmembrane region" description="Helical" evidence="14">
    <location>
        <begin position="336"/>
        <end position="356"/>
    </location>
</feature>
<feature type="transmembrane region" description="Helical" evidence="14">
    <location>
        <begin position="401"/>
        <end position="422"/>
    </location>
</feature>
<evidence type="ECO:0000256" key="7">
    <source>
        <dbReference type="ARBA" id="ARBA00022692"/>
    </source>
</evidence>
<evidence type="ECO:0000256" key="1">
    <source>
        <dbReference type="ARBA" id="ARBA00004429"/>
    </source>
</evidence>
<dbReference type="HOGENOM" id="CLU_030708_0_2_6"/>
<evidence type="ECO:0000256" key="4">
    <source>
        <dbReference type="ARBA" id="ARBA00022475"/>
    </source>
</evidence>
<evidence type="ECO:0000256" key="9">
    <source>
        <dbReference type="ARBA" id="ARBA00022989"/>
    </source>
</evidence>